<dbReference type="Pfam" id="PF13346">
    <property type="entry name" value="ABC2_membrane_5"/>
    <property type="match status" value="1"/>
</dbReference>
<dbReference type="InterPro" id="IPR025699">
    <property type="entry name" value="ABC2_memb-like"/>
</dbReference>
<dbReference type="EMBL" id="DYVF01000027">
    <property type="protein sequence ID" value="HJG30503.1"/>
    <property type="molecule type" value="Genomic_DNA"/>
</dbReference>
<organism evidence="2 3">
    <name type="scientific">Collinsella ihumii</name>
    <dbReference type="NCBI Taxonomy" id="1720204"/>
    <lineage>
        <taxon>Bacteria</taxon>
        <taxon>Bacillati</taxon>
        <taxon>Actinomycetota</taxon>
        <taxon>Coriobacteriia</taxon>
        <taxon>Coriobacteriales</taxon>
        <taxon>Coriobacteriaceae</taxon>
        <taxon>Collinsella</taxon>
    </lineage>
</organism>
<name>A0A921IR96_9ACTN</name>
<sequence length="241" mass="25083">MKRAYQIEMTVMHQYARQLLGLGVFVAACTCVGMGSIAAAPGVLTCMYFIMGALATSAFDEQNGWGLFRLTMPLSRRDVVIGRYGMIATIGLIGMVAGLVGGTALAAIATVAPLPGDLSTTFGLTQDNIQAMIFSCSLCAVIGSGIAAIETPVYLRFGQTKATQWIPMVSVILFIAPIMILGATGGLGYFAGIADALSAVSAFIETPLGAIASLTVSLVAVCLILGVSAAISIRLYERREL</sequence>
<feature type="transmembrane region" description="Helical" evidence="1">
    <location>
        <begin position="165"/>
        <end position="190"/>
    </location>
</feature>
<protein>
    <submittedName>
        <fullName evidence="2">ABC-2 transporter permease</fullName>
    </submittedName>
</protein>
<evidence type="ECO:0000313" key="2">
    <source>
        <dbReference type="EMBL" id="HJG30503.1"/>
    </source>
</evidence>
<feature type="transmembrane region" description="Helical" evidence="1">
    <location>
        <begin position="49"/>
        <end position="72"/>
    </location>
</feature>
<feature type="transmembrane region" description="Helical" evidence="1">
    <location>
        <begin position="84"/>
        <end position="109"/>
    </location>
</feature>
<dbReference type="Proteomes" id="UP000746751">
    <property type="component" value="Unassembled WGS sequence"/>
</dbReference>
<keyword evidence="1" id="KW-1133">Transmembrane helix</keyword>
<feature type="transmembrane region" description="Helical" evidence="1">
    <location>
        <begin position="129"/>
        <end position="153"/>
    </location>
</feature>
<keyword evidence="1" id="KW-0472">Membrane</keyword>
<evidence type="ECO:0000256" key="1">
    <source>
        <dbReference type="SAM" id="Phobius"/>
    </source>
</evidence>
<dbReference type="PROSITE" id="PS51257">
    <property type="entry name" value="PROKAR_LIPOPROTEIN"/>
    <property type="match status" value="1"/>
</dbReference>
<dbReference type="AlphaFoldDB" id="A0A921IR96"/>
<feature type="transmembrane region" description="Helical" evidence="1">
    <location>
        <begin position="210"/>
        <end position="236"/>
    </location>
</feature>
<evidence type="ECO:0000313" key="3">
    <source>
        <dbReference type="Proteomes" id="UP000746751"/>
    </source>
</evidence>
<reference evidence="2" key="1">
    <citation type="journal article" date="2021" name="PeerJ">
        <title>Extensive microbial diversity within the chicken gut microbiome revealed by metagenomics and culture.</title>
        <authorList>
            <person name="Gilroy R."/>
            <person name="Ravi A."/>
            <person name="Getino M."/>
            <person name="Pursley I."/>
            <person name="Horton D.L."/>
            <person name="Alikhan N.F."/>
            <person name="Baker D."/>
            <person name="Gharbi K."/>
            <person name="Hall N."/>
            <person name="Watson M."/>
            <person name="Adriaenssens E.M."/>
            <person name="Foster-Nyarko E."/>
            <person name="Jarju S."/>
            <person name="Secka A."/>
            <person name="Antonio M."/>
            <person name="Oren A."/>
            <person name="Chaudhuri R.R."/>
            <person name="La Ragione R."/>
            <person name="Hildebrand F."/>
            <person name="Pallen M.J."/>
        </authorList>
    </citation>
    <scope>NUCLEOTIDE SEQUENCE</scope>
    <source>
        <strain evidence="2">ChiGjej2B2-7701</strain>
    </source>
</reference>
<comment type="caution">
    <text evidence="2">The sequence shown here is derived from an EMBL/GenBank/DDBJ whole genome shotgun (WGS) entry which is preliminary data.</text>
</comment>
<proteinExistence type="predicted"/>
<gene>
    <name evidence="2" type="ORF">K8U80_03795</name>
</gene>
<keyword evidence="1" id="KW-0812">Transmembrane</keyword>
<reference evidence="2" key="2">
    <citation type="submission" date="2021-09" db="EMBL/GenBank/DDBJ databases">
        <authorList>
            <person name="Gilroy R."/>
        </authorList>
    </citation>
    <scope>NUCLEOTIDE SEQUENCE</scope>
    <source>
        <strain evidence="2">ChiGjej2B2-7701</strain>
    </source>
</reference>
<accession>A0A921IR96</accession>